<proteinExistence type="predicted"/>
<gene>
    <name evidence="1" type="ORF">EJD98_09680</name>
</gene>
<protein>
    <submittedName>
        <fullName evidence="1">Uncharacterized protein</fullName>
    </submittedName>
</protein>
<dbReference type="Proteomes" id="UP000297792">
    <property type="component" value="Unassembled WGS sequence"/>
</dbReference>
<evidence type="ECO:0000313" key="2">
    <source>
        <dbReference type="Proteomes" id="UP000297792"/>
    </source>
</evidence>
<comment type="caution">
    <text evidence="1">The sequence shown here is derived from an EMBL/GenBank/DDBJ whole genome shotgun (WGS) entry which is preliminary data.</text>
</comment>
<reference evidence="1 2" key="1">
    <citation type="submission" date="2018-12" db="EMBL/GenBank/DDBJ databases">
        <title>Draft genome sequences of Mycolicibacterium peregrinum isolated from a pig with lymphadenitis and from soil on the same Japanese pig farm.</title>
        <authorList>
            <person name="Komatsu T."/>
            <person name="Ohya K."/>
            <person name="Sawai K."/>
            <person name="Odoi J.O."/>
            <person name="Otsu K."/>
            <person name="Ota A."/>
            <person name="Ito T."/>
            <person name="Kawai M."/>
            <person name="Maruyama F."/>
        </authorList>
    </citation>
    <scope>NUCLEOTIDE SEQUENCE [LARGE SCALE GENOMIC DNA]</scope>
    <source>
        <strain evidence="1 2">138</strain>
    </source>
</reference>
<name>A0A4Z0HSS9_MYCPR</name>
<dbReference type="AlphaFoldDB" id="A0A4Z0HSS9"/>
<evidence type="ECO:0000313" key="1">
    <source>
        <dbReference type="EMBL" id="TGB44275.1"/>
    </source>
</evidence>
<dbReference type="EMBL" id="RWKA01000004">
    <property type="protein sequence ID" value="TGB44275.1"/>
    <property type="molecule type" value="Genomic_DNA"/>
</dbReference>
<sequence>MVPHPVATADPADPSACNDPICVPGINRVVELGSYCDNIIYHVFATTPQGRVVFCDSAKGLAPRYFRSLPLAGVREYNAPCTLPYNEVAQAPDGLFLLCGMALRETGEADSRWIRGDHWDN</sequence>
<keyword evidence="2" id="KW-1185">Reference proteome</keyword>
<organism evidence="1 2">
    <name type="scientific">Mycolicibacterium peregrinum</name>
    <name type="common">Mycobacterium peregrinum</name>
    <dbReference type="NCBI Taxonomy" id="43304"/>
    <lineage>
        <taxon>Bacteria</taxon>
        <taxon>Bacillati</taxon>
        <taxon>Actinomycetota</taxon>
        <taxon>Actinomycetes</taxon>
        <taxon>Mycobacteriales</taxon>
        <taxon>Mycobacteriaceae</taxon>
        <taxon>Mycolicibacterium</taxon>
    </lineage>
</organism>
<accession>A0A4Z0HSS9</accession>